<evidence type="ECO:0000256" key="7">
    <source>
        <dbReference type="ARBA" id="ARBA00023242"/>
    </source>
</evidence>
<evidence type="ECO:0000313" key="13">
    <source>
        <dbReference type="Proteomes" id="UP000504607"/>
    </source>
</evidence>
<dbReference type="GO" id="GO:0099402">
    <property type="term" value="P:plant organ development"/>
    <property type="evidence" value="ECO:0007669"/>
    <property type="project" value="InterPro"/>
</dbReference>
<name>A0A8N4I8A9_ELAGV</name>
<feature type="region of interest" description="Disordered" evidence="11">
    <location>
        <begin position="84"/>
        <end position="103"/>
    </location>
</feature>
<evidence type="ECO:0000256" key="8">
    <source>
        <dbReference type="ARBA" id="ARBA00024040"/>
    </source>
</evidence>
<dbReference type="InterPro" id="IPR044555">
    <property type="entry name" value="WUSCHEL-like"/>
</dbReference>
<dbReference type="Proteomes" id="UP000504607">
    <property type="component" value="Chromosome 4"/>
</dbReference>
<dbReference type="PROSITE" id="PS50071">
    <property type="entry name" value="HOMEOBOX_2"/>
    <property type="match status" value="1"/>
</dbReference>
<evidence type="ECO:0000256" key="11">
    <source>
        <dbReference type="SAM" id="MobiDB-lite"/>
    </source>
</evidence>
<keyword evidence="3" id="KW-0805">Transcription regulation</keyword>
<dbReference type="InterPro" id="IPR001356">
    <property type="entry name" value="HD"/>
</dbReference>
<keyword evidence="7 9" id="KW-0539">Nucleus</keyword>
<organism evidence="13 14">
    <name type="scientific">Elaeis guineensis var. tenera</name>
    <name type="common">Oil palm</name>
    <dbReference type="NCBI Taxonomy" id="51953"/>
    <lineage>
        <taxon>Eukaryota</taxon>
        <taxon>Viridiplantae</taxon>
        <taxon>Streptophyta</taxon>
        <taxon>Embryophyta</taxon>
        <taxon>Tracheophyta</taxon>
        <taxon>Spermatophyta</taxon>
        <taxon>Magnoliopsida</taxon>
        <taxon>Liliopsida</taxon>
        <taxon>Arecaceae</taxon>
        <taxon>Arecoideae</taxon>
        <taxon>Cocoseae</taxon>
        <taxon>Elaeidinae</taxon>
        <taxon>Elaeis</taxon>
    </lineage>
</organism>
<evidence type="ECO:0000256" key="1">
    <source>
        <dbReference type="ARBA" id="ARBA00004123"/>
    </source>
</evidence>
<feature type="DNA-binding region" description="Homeobox" evidence="9">
    <location>
        <begin position="19"/>
        <end position="84"/>
    </location>
</feature>
<dbReference type="GO" id="GO:0003677">
    <property type="term" value="F:DNA binding"/>
    <property type="evidence" value="ECO:0007669"/>
    <property type="project" value="UniProtKB-UniRule"/>
</dbReference>
<dbReference type="Gene3D" id="1.10.10.60">
    <property type="entry name" value="Homeodomain-like"/>
    <property type="match status" value="1"/>
</dbReference>
<dbReference type="GO" id="GO:0005634">
    <property type="term" value="C:nucleus"/>
    <property type="evidence" value="ECO:0007669"/>
    <property type="project" value="UniProtKB-SubCell"/>
</dbReference>
<dbReference type="InterPro" id="IPR009057">
    <property type="entry name" value="Homeodomain-like_sf"/>
</dbReference>
<keyword evidence="6" id="KW-0804">Transcription</keyword>
<accession>A0A8N4I8A9</accession>
<evidence type="ECO:0000256" key="6">
    <source>
        <dbReference type="ARBA" id="ARBA00023163"/>
    </source>
</evidence>
<dbReference type="KEGG" id="egu:105044247"/>
<dbReference type="OrthoDB" id="773671at2759"/>
<evidence type="ECO:0000256" key="3">
    <source>
        <dbReference type="ARBA" id="ARBA00023015"/>
    </source>
</evidence>
<comment type="subcellular location">
    <subcellularLocation>
        <location evidence="1 9 10">Nucleus</location>
    </subcellularLocation>
</comment>
<evidence type="ECO:0000256" key="9">
    <source>
        <dbReference type="PROSITE-ProRule" id="PRU00108"/>
    </source>
</evidence>
<dbReference type="PANTHER" id="PTHR45940">
    <property type="entry name" value="WUSCHEL-RELATED HOMEOBOX 1-RELATED"/>
    <property type="match status" value="1"/>
</dbReference>
<evidence type="ECO:0000256" key="2">
    <source>
        <dbReference type="ARBA" id="ARBA00022473"/>
    </source>
</evidence>
<dbReference type="SMART" id="SM00389">
    <property type="entry name" value="HOX"/>
    <property type="match status" value="1"/>
</dbReference>
<keyword evidence="13" id="KW-1185">Reference proteome</keyword>
<dbReference type="AlphaFoldDB" id="A0A8N4I8A9"/>
<dbReference type="SUPFAM" id="SSF46689">
    <property type="entry name" value="Homeodomain-like"/>
    <property type="match status" value="1"/>
</dbReference>
<dbReference type="GO" id="GO:0003700">
    <property type="term" value="F:DNA-binding transcription factor activity"/>
    <property type="evidence" value="ECO:0007669"/>
    <property type="project" value="InterPro"/>
</dbReference>
<dbReference type="PANTHER" id="PTHR45940:SF2">
    <property type="entry name" value="WUSCHEL-RELATED HOMEOBOX 1"/>
    <property type="match status" value="1"/>
</dbReference>
<dbReference type="RefSeq" id="XP_029120161.1">
    <property type="nucleotide sequence ID" value="XM_029264328.1"/>
</dbReference>
<feature type="domain" description="Homeobox" evidence="12">
    <location>
        <begin position="17"/>
        <end position="83"/>
    </location>
</feature>
<evidence type="ECO:0000256" key="10">
    <source>
        <dbReference type="RuleBase" id="RU000682"/>
    </source>
</evidence>
<protein>
    <submittedName>
        <fullName evidence="14">Protein WUSCHEL</fullName>
    </submittedName>
</protein>
<reference evidence="14" key="1">
    <citation type="submission" date="2025-08" db="UniProtKB">
        <authorList>
            <consortium name="RefSeq"/>
        </authorList>
    </citation>
    <scope>IDENTIFICATION</scope>
</reference>
<gene>
    <name evidence="14" type="primary">LOC105044247</name>
</gene>
<keyword evidence="2" id="KW-0217">Developmental protein</keyword>
<evidence type="ECO:0000313" key="14">
    <source>
        <dbReference type="RefSeq" id="XP_029120161.1"/>
    </source>
</evidence>
<evidence type="ECO:0000259" key="12">
    <source>
        <dbReference type="PROSITE" id="PS50071"/>
    </source>
</evidence>
<evidence type="ECO:0000256" key="5">
    <source>
        <dbReference type="ARBA" id="ARBA00023155"/>
    </source>
</evidence>
<evidence type="ECO:0000256" key="4">
    <source>
        <dbReference type="ARBA" id="ARBA00023125"/>
    </source>
</evidence>
<sequence length="189" mass="21095">MKLQSISVDGSESDSLSRQSCTKWIPTNEQARILRDLYHTYGVRSPSVEQIQKISNRLRQYGKIEGKNVFYWFSNYKARERRKKRLSADIPSSSNTTTPPGACSSTTSTLALSQLSAPADASFHLSAMAVCWFCDVGSNATCFPHGPHVVGQMGSSECPGSVLMEKRYKVYLYCELLYVVICYEHATIS</sequence>
<proteinExistence type="inferred from homology"/>
<feature type="compositionally biased region" description="Polar residues" evidence="11">
    <location>
        <begin position="90"/>
        <end position="99"/>
    </location>
</feature>
<comment type="similarity">
    <text evidence="8">Belongs to the WUS homeobox family.</text>
</comment>
<feature type="region of interest" description="Disordered" evidence="11">
    <location>
        <begin position="1"/>
        <end position="20"/>
    </location>
</feature>
<dbReference type="Pfam" id="PF00046">
    <property type="entry name" value="Homeodomain"/>
    <property type="match status" value="1"/>
</dbReference>
<keyword evidence="4 9" id="KW-0238">DNA-binding</keyword>
<keyword evidence="5 9" id="KW-0371">Homeobox</keyword>